<evidence type="ECO:0000256" key="2">
    <source>
        <dbReference type="ARBA" id="ARBA00023015"/>
    </source>
</evidence>
<keyword evidence="2" id="KW-0805">Transcription regulation</keyword>
<dbReference type="SMART" id="SM00353">
    <property type="entry name" value="HLH"/>
    <property type="match status" value="1"/>
</dbReference>
<keyword evidence="5" id="KW-0175">Coiled coil</keyword>
<accession>A0A5J5ATW7</accession>
<dbReference type="GO" id="GO:0000977">
    <property type="term" value="F:RNA polymerase II transcription regulatory region sequence-specific DNA binding"/>
    <property type="evidence" value="ECO:0007669"/>
    <property type="project" value="TreeGrafter"/>
</dbReference>
<evidence type="ECO:0000313" key="9">
    <source>
        <dbReference type="Proteomes" id="UP000325577"/>
    </source>
</evidence>
<protein>
    <recommendedName>
        <fullName evidence="7">BHLH domain-containing protein</fullName>
    </recommendedName>
</protein>
<dbReference type="AlphaFoldDB" id="A0A5J5ATW7"/>
<dbReference type="PANTHER" id="PTHR13935">
    <property type="entry name" value="ACHAETE-SCUTE TRANSCRIPTION FACTOR-RELATED"/>
    <property type="match status" value="1"/>
</dbReference>
<evidence type="ECO:0000256" key="1">
    <source>
        <dbReference type="ARBA" id="ARBA00004123"/>
    </source>
</evidence>
<evidence type="ECO:0000256" key="6">
    <source>
        <dbReference type="SAM" id="MobiDB-lite"/>
    </source>
</evidence>
<keyword evidence="3" id="KW-0804">Transcription</keyword>
<dbReference type="InterPro" id="IPR036638">
    <property type="entry name" value="HLH_DNA-bd_sf"/>
</dbReference>
<dbReference type="Proteomes" id="UP000325577">
    <property type="component" value="Linkage Group LG19"/>
</dbReference>
<evidence type="ECO:0000259" key="7">
    <source>
        <dbReference type="PROSITE" id="PS50888"/>
    </source>
</evidence>
<dbReference type="InterPro" id="IPR011598">
    <property type="entry name" value="bHLH_dom"/>
</dbReference>
<keyword evidence="9" id="KW-1185">Reference proteome</keyword>
<feature type="coiled-coil region" evidence="5">
    <location>
        <begin position="55"/>
        <end position="86"/>
    </location>
</feature>
<name>A0A5J5ATW7_9ASTE</name>
<feature type="domain" description="BHLH" evidence="7">
    <location>
        <begin position="13"/>
        <end position="65"/>
    </location>
</feature>
<proteinExistence type="predicted"/>
<dbReference type="PANTHER" id="PTHR13935:SF118">
    <property type="entry name" value="BHLH DOMAIN-CONTAINING PROTEIN"/>
    <property type="match status" value="1"/>
</dbReference>
<dbReference type="GO" id="GO:0000981">
    <property type="term" value="F:DNA-binding transcription factor activity, RNA polymerase II-specific"/>
    <property type="evidence" value="ECO:0007669"/>
    <property type="project" value="TreeGrafter"/>
</dbReference>
<sequence>MKEIKQPASSNTSFKLDRSAMEKKRRMQMKDLLSSLASLIPAHPYKQRLASPTLVDQATGYIKQLKEDVEELKRRKEELIKDDDQNSIKNNTEGSRLPVLAVRDTGTTLEVNLITGLNKNFMLREILSILEDEGTATVVSASYSTVGDKIFYTIYSEAIWSRIGMETSRVLERLEKLVF</sequence>
<dbReference type="OrthoDB" id="1870484at2759"/>
<keyword evidence="4" id="KW-0539">Nucleus</keyword>
<feature type="region of interest" description="Disordered" evidence="6">
    <location>
        <begin position="1"/>
        <end position="25"/>
    </location>
</feature>
<organism evidence="8 9">
    <name type="scientific">Nyssa sinensis</name>
    <dbReference type="NCBI Taxonomy" id="561372"/>
    <lineage>
        <taxon>Eukaryota</taxon>
        <taxon>Viridiplantae</taxon>
        <taxon>Streptophyta</taxon>
        <taxon>Embryophyta</taxon>
        <taxon>Tracheophyta</taxon>
        <taxon>Spermatophyta</taxon>
        <taxon>Magnoliopsida</taxon>
        <taxon>eudicotyledons</taxon>
        <taxon>Gunneridae</taxon>
        <taxon>Pentapetalae</taxon>
        <taxon>asterids</taxon>
        <taxon>Cornales</taxon>
        <taxon>Nyssaceae</taxon>
        <taxon>Nyssa</taxon>
    </lineage>
</organism>
<reference evidence="8 9" key="1">
    <citation type="submission" date="2019-09" db="EMBL/GenBank/DDBJ databases">
        <title>A chromosome-level genome assembly of the Chinese tupelo Nyssa sinensis.</title>
        <authorList>
            <person name="Yang X."/>
            <person name="Kang M."/>
            <person name="Yang Y."/>
            <person name="Xiong H."/>
            <person name="Wang M."/>
            <person name="Zhang Z."/>
            <person name="Wang Z."/>
            <person name="Wu H."/>
            <person name="Ma T."/>
            <person name="Liu J."/>
            <person name="Xi Z."/>
        </authorList>
    </citation>
    <scope>NUCLEOTIDE SEQUENCE [LARGE SCALE GENOMIC DNA]</scope>
    <source>
        <strain evidence="8">J267</strain>
        <tissue evidence="8">Leaf</tissue>
    </source>
</reference>
<dbReference type="Pfam" id="PF00010">
    <property type="entry name" value="HLH"/>
    <property type="match status" value="1"/>
</dbReference>
<dbReference type="PROSITE" id="PS50888">
    <property type="entry name" value="BHLH"/>
    <property type="match status" value="1"/>
</dbReference>
<dbReference type="GO" id="GO:0090575">
    <property type="term" value="C:RNA polymerase II transcription regulator complex"/>
    <property type="evidence" value="ECO:0007669"/>
    <property type="project" value="TreeGrafter"/>
</dbReference>
<evidence type="ECO:0000256" key="5">
    <source>
        <dbReference type="SAM" id="Coils"/>
    </source>
</evidence>
<evidence type="ECO:0000313" key="8">
    <source>
        <dbReference type="EMBL" id="KAA8533142.1"/>
    </source>
</evidence>
<dbReference type="GO" id="GO:0046983">
    <property type="term" value="F:protein dimerization activity"/>
    <property type="evidence" value="ECO:0007669"/>
    <property type="project" value="InterPro"/>
</dbReference>
<evidence type="ECO:0000256" key="4">
    <source>
        <dbReference type="ARBA" id="ARBA00023242"/>
    </source>
</evidence>
<evidence type="ECO:0000256" key="3">
    <source>
        <dbReference type="ARBA" id="ARBA00023163"/>
    </source>
</evidence>
<dbReference type="InterPro" id="IPR015660">
    <property type="entry name" value="MASH1/Ascl1a-like"/>
</dbReference>
<gene>
    <name evidence="8" type="ORF">F0562_033325</name>
</gene>
<dbReference type="SUPFAM" id="SSF47459">
    <property type="entry name" value="HLH, helix-loop-helix DNA-binding domain"/>
    <property type="match status" value="1"/>
</dbReference>
<dbReference type="EMBL" id="CM018042">
    <property type="protein sequence ID" value="KAA8533142.1"/>
    <property type="molecule type" value="Genomic_DNA"/>
</dbReference>
<dbReference type="Gene3D" id="4.10.280.10">
    <property type="entry name" value="Helix-loop-helix DNA-binding domain"/>
    <property type="match status" value="1"/>
</dbReference>
<comment type="subcellular location">
    <subcellularLocation>
        <location evidence="1">Nucleus</location>
    </subcellularLocation>
</comment>